<accession>W1NCW1</accession>
<evidence type="ECO:0000313" key="1">
    <source>
        <dbReference type="EMBL" id="ERL53364.1"/>
    </source>
</evidence>
<dbReference type="EMBL" id="AVBC01000005">
    <property type="protein sequence ID" value="ERL53364.1"/>
    <property type="molecule type" value="Genomic_DNA"/>
</dbReference>
<name>W1NCW1_9GAMM</name>
<protein>
    <submittedName>
        <fullName evidence="1">Uncharacterized protein</fullName>
    </submittedName>
</protein>
<gene>
    <name evidence="1" type="ORF">BJB45_07915</name>
</gene>
<evidence type="ECO:0000313" key="2">
    <source>
        <dbReference type="Proteomes" id="UP000019113"/>
    </source>
</evidence>
<proteinExistence type="predicted"/>
<sequence length="47" mass="5069">MTLLNATAIFSEEDEVVPGRNDILPGGFEPFGSLGIILIEAHSLRVE</sequence>
<reference evidence="1 2" key="1">
    <citation type="submission" date="2013-08" db="EMBL/GenBank/DDBJ databases">
        <title>draft genome of Halomonas huanghegensis, strain BJGMM-B45T.</title>
        <authorList>
            <person name="Miao C."/>
            <person name="Wan Y."/>
            <person name="Jin W."/>
        </authorList>
    </citation>
    <scope>NUCLEOTIDE SEQUENCE [LARGE SCALE GENOMIC DNA]</scope>
    <source>
        <strain evidence="1 2">BJGMM-B45</strain>
    </source>
</reference>
<keyword evidence="2" id="KW-1185">Reference proteome</keyword>
<dbReference type="RefSeq" id="WP_021816954.1">
    <property type="nucleotide sequence ID" value="NZ_AVBC01000005.1"/>
</dbReference>
<dbReference type="Proteomes" id="UP000019113">
    <property type="component" value="Unassembled WGS sequence"/>
</dbReference>
<organism evidence="1 2">
    <name type="scientific">Halomonas huangheensis</name>
    <dbReference type="NCBI Taxonomy" id="1178482"/>
    <lineage>
        <taxon>Bacteria</taxon>
        <taxon>Pseudomonadati</taxon>
        <taxon>Pseudomonadota</taxon>
        <taxon>Gammaproteobacteria</taxon>
        <taxon>Oceanospirillales</taxon>
        <taxon>Halomonadaceae</taxon>
        <taxon>Halomonas</taxon>
    </lineage>
</organism>
<dbReference type="PATRIC" id="fig|1178482.3.peg.5"/>
<dbReference type="AlphaFoldDB" id="W1NCW1"/>
<comment type="caution">
    <text evidence="1">The sequence shown here is derived from an EMBL/GenBank/DDBJ whole genome shotgun (WGS) entry which is preliminary data.</text>
</comment>